<protein>
    <recommendedName>
        <fullName evidence="2">poly(ADP-ribose) glycohydrolase</fullName>
        <ecNumber evidence="2">3.2.1.143</ecNumber>
    </recommendedName>
</protein>
<dbReference type="Proteomes" id="UP000308267">
    <property type="component" value="Unassembled WGS sequence"/>
</dbReference>
<dbReference type="GO" id="GO:0005975">
    <property type="term" value="P:carbohydrate metabolic process"/>
    <property type="evidence" value="ECO:0007669"/>
    <property type="project" value="InterPro"/>
</dbReference>
<dbReference type="GO" id="GO:1990966">
    <property type="term" value="P:ATP generation from poly-ADP-D-ribose"/>
    <property type="evidence" value="ECO:0007669"/>
    <property type="project" value="TreeGrafter"/>
</dbReference>
<dbReference type="Pfam" id="PF05028">
    <property type="entry name" value="PARG_cat_C"/>
    <property type="match status" value="1"/>
</dbReference>
<feature type="compositionally biased region" description="Polar residues" evidence="6">
    <location>
        <begin position="45"/>
        <end position="59"/>
    </location>
</feature>
<evidence type="ECO:0000256" key="4">
    <source>
        <dbReference type="PIRSR" id="PIRSR607724-1"/>
    </source>
</evidence>
<proteinExistence type="inferred from homology"/>
<feature type="active site" evidence="4">
    <location>
        <position position="426"/>
    </location>
</feature>
<dbReference type="EMBL" id="SJOL01000001">
    <property type="protein sequence ID" value="TGZ76125.1"/>
    <property type="molecule type" value="Genomic_DNA"/>
</dbReference>
<dbReference type="GO" id="GO:0006282">
    <property type="term" value="P:regulation of DNA repair"/>
    <property type="evidence" value="ECO:0007669"/>
    <property type="project" value="InterPro"/>
</dbReference>
<feature type="active site" evidence="4">
    <location>
        <position position="407"/>
    </location>
</feature>
<sequence length="664" mass="74504">MEPGCSFERKPLKQSRLDETFIAGKVFKPDPTIGAPSEPSPNITPAPSESLVGNSTTCSSNNDPSFVLAVERVPPTIAFPQSPEGQEGSCLREDLMVPPVESFTVSENPPETKVWMGEALALLKSPSYPLPTLCCRTGHRIFFTCSGSDFNPQVPYPSSYTDNWSERFVRMPCSPESLYPIMENGKKDLVVRWTLIEKKLREPINSLQQLQDAILSYNERFKSAWNFSILRDVIENDVPDGKLGGFFRDSLPALCALALNLPIYLTQPIPLMRSGCEMSFTFSQLQIASLLANAFFCTFPRRNSRGRNAEFARFPFVNFSRLFSGPQNRYSLSRGYNCQREKIRCLLHYFHRVTQTVPTGTVTYTRRCLGSLVPDWAKSTRTFDQLRIHINSQSTIEEAGVNTLQVDFANKFLGGGVLSSGCVQEEIMFVLRPELLATCLFVECLGDDEAVLIEGAETYSRSSGYADTFKWTGDFSESQSGMERWYNGDGIPEVCFEVTNNEKRTNLFSHYSTVDEWHRWKTTVVAIDATYFSSPKAQFTPEMIQRELNKAYCGFTDDLAPGRKLPSVVATGNWGCGAFRGNVDLKALIQMMACVQAGKSLAYFTFGDKALLAKLYDMYIFLSSNSVTVAELWSILSTLDNTPRDKPDGLYAYIKQRITVLRSN</sequence>
<dbReference type="EC" id="3.2.1.143" evidence="2"/>
<keyword evidence="10" id="KW-1185">Reference proteome</keyword>
<comment type="caution">
    <text evidence="9">The sequence shown here is derived from an EMBL/GenBank/DDBJ whole genome shotgun (WGS) entry which is preliminary data.</text>
</comment>
<dbReference type="GO" id="GO:0009225">
    <property type="term" value="P:nucleotide-sugar metabolic process"/>
    <property type="evidence" value="ECO:0007669"/>
    <property type="project" value="TreeGrafter"/>
</dbReference>
<feature type="binding site" evidence="5">
    <location>
        <position position="410"/>
    </location>
    <ligand>
        <name>substrate</name>
    </ligand>
</feature>
<evidence type="ECO:0000256" key="5">
    <source>
        <dbReference type="PIRSR" id="PIRSR607724-2"/>
    </source>
</evidence>
<organism evidence="9 10">
    <name type="scientific">Opisthorchis felineus</name>
    <dbReference type="NCBI Taxonomy" id="147828"/>
    <lineage>
        <taxon>Eukaryota</taxon>
        <taxon>Metazoa</taxon>
        <taxon>Spiralia</taxon>
        <taxon>Lophotrochozoa</taxon>
        <taxon>Platyhelminthes</taxon>
        <taxon>Trematoda</taxon>
        <taxon>Digenea</taxon>
        <taxon>Opisthorchiida</taxon>
        <taxon>Opisthorchiata</taxon>
        <taxon>Opisthorchiidae</taxon>
        <taxon>Opisthorchis</taxon>
    </lineage>
</organism>
<feature type="binding site" evidence="5">
    <location>
        <position position="465"/>
    </location>
    <ligand>
        <name>substrate</name>
    </ligand>
</feature>
<feature type="region of interest" description="Disordered" evidence="6">
    <location>
        <begin position="25"/>
        <end position="59"/>
    </location>
</feature>
<evidence type="ECO:0000256" key="1">
    <source>
        <dbReference type="ARBA" id="ARBA00009545"/>
    </source>
</evidence>
<dbReference type="STRING" id="147828.A0A4S2MHF9"/>
<accession>A0A4S2MHF9</accession>
<dbReference type="AlphaFoldDB" id="A0A4S2MHF9"/>
<dbReference type="GO" id="GO:0005737">
    <property type="term" value="C:cytoplasm"/>
    <property type="evidence" value="ECO:0007669"/>
    <property type="project" value="TreeGrafter"/>
</dbReference>
<evidence type="ECO:0000313" key="10">
    <source>
        <dbReference type="Proteomes" id="UP000308267"/>
    </source>
</evidence>
<feature type="binding site" evidence="5">
    <location>
        <position position="424"/>
    </location>
    <ligand>
        <name>substrate</name>
    </ligand>
</feature>
<dbReference type="OrthoDB" id="1937899at2759"/>
<name>A0A4S2MHF9_OPIFE</name>
<dbReference type="Pfam" id="PF20811">
    <property type="entry name" value="PARG_cat_N"/>
    <property type="match status" value="1"/>
</dbReference>
<feature type="domain" description="PARG catalytic Macro" evidence="7">
    <location>
        <begin position="374"/>
        <end position="611"/>
    </location>
</feature>
<gene>
    <name evidence="9" type="ORF">CRM22_000007</name>
</gene>
<evidence type="ECO:0000256" key="3">
    <source>
        <dbReference type="ARBA" id="ARBA00022801"/>
    </source>
</evidence>
<dbReference type="GO" id="GO:0004649">
    <property type="term" value="F:poly(ADP-ribose) glycohydrolase activity"/>
    <property type="evidence" value="ECO:0007669"/>
    <property type="project" value="UniProtKB-EC"/>
</dbReference>
<keyword evidence="3" id="KW-0378">Hydrolase</keyword>
<feature type="domain" description="PARG helical" evidence="8">
    <location>
        <begin position="245"/>
        <end position="366"/>
    </location>
</feature>
<evidence type="ECO:0000256" key="6">
    <source>
        <dbReference type="SAM" id="MobiDB-lite"/>
    </source>
</evidence>
<dbReference type="InterPro" id="IPR046372">
    <property type="entry name" value="PARG_cat_C"/>
</dbReference>
<evidence type="ECO:0000256" key="2">
    <source>
        <dbReference type="ARBA" id="ARBA00012255"/>
    </source>
</evidence>
<dbReference type="PANTHER" id="PTHR12837">
    <property type="entry name" value="POLY ADP-RIBOSE GLYCOHYDROLASE"/>
    <property type="match status" value="1"/>
</dbReference>
<feature type="active site" evidence="4">
    <location>
        <position position="425"/>
    </location>
</feature>
<evidence type="ECO:0000259" key="7">
    <source>
        <dbReference type="Pfam" id="PF05028"/>
    </source>
</evidence>
<evidence type="ECO:0000259" key="8">
    <source>
        <dbReference type="Pfam" id="PF20811"/>
    </source>
</evidence>
<dbReference type="InterPro" id="IPR048362">
    <property type="entry name" value="PARG_helical"/>
</dbReference>
<dbReference type="GO" id="GO:0005634">
    <property type="term" value="C:nucleus"/>
    <property type="evidence" value="ECO:0007669"/>
    <property type="project" value="TreeGrafter"/>
</dbReference>
<evidence type="ECO:0000313" key="9">
    <source>
        <dbReference type="EMBL" id="TGZ76125.1"/>
    </source>
</evidence>
<reference evidence="9 10" key="1">
    <citation type="journal article" date="2019" name="BMC Genomics">
        <title>New insights from Opisthorchis felineus genome: update on genomics of the epidemiologically important liver flukes.</title>
        <authorList>
            <person name="Ershov N.I."/>
            <person name="Mordvinov V.A."/>
            <person name="Prokhortchouk E.B."/>
            <person name="Pakharukova M.Y."/>
            <person name="Gunbin K.V."/>
            <person name="Ustyantsev K."/>
            <person name="Genaev M.A."/>
            <person name="Blinov A.G."/>
            <person name="Mazur A."/>
            <person name="Boulygina E."/>
            <person name="Tsygankova S."/>
            <person name="Khrameeva E."/>
            <person name="Chekanov N."/>
            <person name="Fan G."/>
            <person name="Xiao A."/>
            <person name="Zhang H."/>
            <person name="Xu X."/>
            <person name="Yang H."/>
            <person name="Solovyev V."/>
            <person name="Lee S.M."/>
            <person name="Liu X."/>
            <person name="Afonnikov D.A."/>
            <person name="Skryabin K.G."/>
        </authorList>
    </citation>
    <scope>NUCLEOTIDE SEQUENCE [LARGE SCALE GENOMIC DNA]</scope>
    <source>
        <strain evidence="9">AK-0245</strain>
        <tissue evidence="9">Whole organism</tissue>
    </source>
</reference>
<dbReference type="InterPro" id="IPR007724">
    <property type="entry name" value="Poly_GlycHdrlase"/>
</dbReference>
<comment type="similarity">
    <text evidence="1">Belongs to the poly(ADP-ribose) glycohydrolase family.</text>
</comment>
<dbReference type="PANTHER" id="PTHR12837:SF15">
    <property type="entry name" value="POLY(ADP-RIBOSE) GLYCOHYDROLASE"/>
    <property type="match status" value="1"/>
</dbReference>